<evidence type="ECO:0000313" key="1">
    <source>
        <dbReference type="EMBL" id="MBB4618241.1"/>
    </source>
</evidence>
<proteinExistence type="predicted"/>
<accession>A0A7W7EYJ7</accession>
<evidence type="ECO:0000313" key="2">
    <source>
        <dbReference type="Proteomes" id="UP000574769"/>
    </source>
</evidence>
<dbReference type="GO" id="GO:0043165">
    <property type="term" value="P:Gram-negative-bacterium-type cell outer membrane assembly"/>
    <property type="evidence" value="ECO:0007669"/>
    <property type="project" value="InterPro"/>
</dbReference>
<reference evidence="1 2" key="1">
    <citation type="submission" date="2020-08" db="EMBL/GenBank/DDBJ databases">
        <title>Genomic Encyclopedia of Type Strains, Phase IV (KMG-IV): sequencing the most valuable type-strain genomes for metagenomic binning, comparative biology and taxonomic classification.</title>
        <authorList>
            <person name="Goeker M."/>
        </authorList>
    </citation>
    <scope>NUCLEOTIDE SEQUENCE [LARGE SCALE GENOMIC DNA]</scope>
    <source>
        <strain evidence="1 2">DSM 15867</strain>
    </source>
</reference>
<dbReference type="InterPro" id="IPR007485">
    <property type="entry name" value="LPS_assembly_LptE"/>
</dbReference>
<sequence>MIRPIALSALALGLTPLLGGCGLHPLYAGGAGGAVARSLAEVEVAPIEGKAGWLVGNALRDQLGATGTPRYRLTVRLDDQISGLGVRGDDSITRERRVLRARYQLTDLADNRTLLDATAGSDAGIDVVQSEYATIAAENTALERLAKIVADEIVTRVAITARNRDLAAPAGAGAAPR</sequence>
<dbReference type="PROSITE" id="PS51257">
    <property type="entry name" value="PROKAR_LIPOPROTEIN"/>
    <property type="match status" value="1"/>
</dbReference>
<dbReference type="AlphaFoldDB" id="A0A7W7EYJ7"/>
<keyword evidence="2" id="KW-1185">Reference proteome</keyword>
<dbReference type="GO" id="GO:0019867">
    <property type="term" value="C:outer membrane"/>
    <property type="evidence" value="ECO:0007669"/>
    <property type="project" value="InterPro"/>
</dbReference>
<dbReference type="EMBL" id="JACHNY010000004">
    <property type="protein sequence ID" value="MBB4618241.1"/>
    <property type="molecule type" value="Genomic_DNA"/>
</dbReference>
<dbReference type="Proteomes" id="UP000574769">
    <property type="component" value="Unassembled WGS sequence"/>
</dbReference>
<dbReference type="Pfam" id="PF04390">
    <property type="entry name" value="LptE"/>
    <property type="match status" value="1"/>
</dbReference>
<protein>
    <submittedName>
        <fullName evidence="1">LPS-assembly lipoprotein</fullName>
    </submittedName>
</protein>
<name>A0A7W7EYJ7_9SPHN</name>
<dbReference type="RefSeq" id="WP_184114808.1">
    <property type="nucleotide sequence ID" value="NZ_JACHNY010000004.1"/>
</dbReference>
<dbReference type="Gene3D" id="3.30.160.150">
    <property type="entry name" value="Lipoprotein like domain"/>
    <property type="match status" value="1"/>
</dbReference>
<comment type="caution">
    <text evidence="1">The sequence shown here is derived from an EMBL/GenBank/DDBJ whole genome shotgun (WGS) entry which is preliminary data.</text>
</comment>
<keyword evidence="1" id="KW-0449">Lipoprotein</keyword>
<organism evidence="1 2">
    <name type="scientific">Sphingomonas abaci</name>
    <dbReference type="NCBI Taxonomy" id="237611"/>
    <lineage>
        <taxon>Bacteria</taxon>
        <taxon>Pseudomonadati</taxon>
        <taxon>Pseudomonadota</taxon>
        <taxon>Alphaproteobacteria</taxon>
        <taxon>Sphingomonadales</taxon>
        <taxon>Sphingomonadaceae</taxon>
        <taxon>Sphingomonas</taxon>
    </lineage>
</organism>
<gene>
    <name evidence="1" type="ORF">GGQ96_002377</name>
</gene>